<evidence type="ECO:0000313" key="1">
    <source>
        <dbReference type="EMBL" id="MBE7700988.1"/>
    </source>
</evidence>
<sequence length="50" mass="5167">MGAYLGDAVVERLLASPLGGSTPQQRAAWLDQARHLAAPPSRGAPARTPS</sequence>
<dbReference type="EMBL" id="JACSPN010000014">
    <property type="protein sequence ID" value="MBE7700988.1"/>
    <property type="molecule type" value="Genomic_DNA"/>
</dbReference>
<accession>A0A9D5YYS6</accession>
<name>A0A9D5YYS6_9CELL</name>
<organism evidence="1 2">
    <name type="scientific">Oerskovia douganii</name>
    <dbReference type="NCBI Taxonomy" id="2762210"/>
    <lineage>
        <taxon>Bacteria</taxon>
        <taxon>Bacillati</taxon>
        <taxon>Actinomycetota</taxon>
        <taxon>Actinomycetes</taxon>
        <taxon>Micrococcales</taxon>
        <taxon>Cellulomonadaceae</taxon>
        <taxon>Oerskovia</taxon>
    </lineage>
</organism>
<keyword evidence="2" id="KW-1185">Reference proteome</keyword>
<gene>
    <name evidence="1" type="ORF">H9623_11830</name>
</gene>
<dbReference type="RefSeq" id="WP_193720237.1">
    <property type="nucleotide sequence ID" value="NZ_JACSPN010000014.1"/>
</dbReference>
<evidence type="ECO:0000313" key="2">
    <source>
        <dbReference type="Proteomes" id="UP000822993"/>
    </source>
</evidence>
<dbReference type="Proteomes" id="UP000822993">
    <property type="component" value="Unassembled WGS sequence"/>
</dbReference>
<proteinExistence type="predicted"/>
<dbReference type="AlphaFoldDB" id="A0A9D5YYS6"/>
<reference evidence="1 2" key="1">
    <citation type="submission" date="2020-08" db="EMBL/GenBank/DDBJ databases">
        <title>A Genomic Blueprint of the Chicken Gut Microbiome.</title>
        <authorList>
            <person name="Gilroy R."/>
            <person name="Ravi A."/>
            <person name="Getino M."/>
            <person name="Pursley I."/>
            <person name="Horton D.L."/>
            <person name="Alikhan N.-F."/>
            <person name="Baker D."/>
            <person name="Gharbi K."/>
            <person name="Hall N."/>
            <person name="Watson M."/>
            <person name="Adriaenssens E.M."/>
            <person name="Foster-Nyarko E."/>
            <person name="Jarju S."/>
            <person name="Secka A."/>
            <person name="Antonio M."/>
            <person name="Oren A."/>
            <person name="Chaudhuri R."/>
            <person name="La Ragione R.M."/>
            <person name="Hildebrand F."/>
            <person name="Pallen M.J."/>
        </authorList>
    </citation>
    <scope>NUCLEOTIDE SEQUENCE [LARGE SCALE GENOMIC DNA]</scope>
    <source>
        <strain evidence="1 2">Sa1BUA8</strain>
    </source>
</reference>
<comment type="caution">
    <text evidence="1">The sequence shown here is derived from an EMBL/GenBank/DDBJ whole genome shotgun (WGS) entry which is preliminary data.</text>
</comment>
<protein>
    <submittedName>
        <fullName evidence="1">Uncharacterized protein</fullName>
    </submittedName>
</protein>